<proteinExistence type="inferred from homology"/>
<dbReference type="Pfam" id="PF00840">
    <property type="entry name" value="Glyco_hydro_7"/>
    <property type="match status" value="1"/>
</dbReference>
<dbReference type="PANTHER" id="PTHR33753">
    <property type="entry name" value="1,4-BETA-D-GLUCAN CELLOBIOHYDROLASE B"/>
    <property type="match status" value="1"/>
</dbReference>
<dbReference type="AlphaFoldDB" id="A0A9Q8PEF6"/>
<dbReference type="EMBL" id="CP090170">
    <property type="protein sequence ID" value="UJO20944.1"/>
    <property type="molecule type" value="Genomic_DNA"/>
</dbReference>
<organism evidence="12 13">
    <name type="scientific">Passalora fulva</name>
    <name type="common">Tomato leaf mold</name>
    <name type="synonym">Cladosporium fulvum</name>
    <dbReference type="NCBI Taxonomy" id="5499"/>
    <lineage>
        <taxon>Eukaryota</taxon>
        <taxon>Fungi</taxon>
        <taxon>Dikarya</taxon>
        <taxon>Ascomycota</taxon>
        <taxon>Pezizomycotina</taxon>
        <taxon>Dothideomycetes</taxon>
        <taxon>Dothideomycetidae</taxon>
        <taxon>Mycosphaerellales</taxon>
        <taxon>Mycosphaerellaceae</taxon>
        <taxon>Fulvia</taxon>
    </lineage>
</organism>
<keyword evidence="5 9" id="KW-0136">Cellulose degradation</keyword>
<keyword evidence="7 9" id="KW-0326">Glycosidase</keyword>
<dbReference type="KEGG" id="ffu:CLAFUR5_11046"/>
<evidence type="ECO:0000256" key="10">
    <source>
        <dbReference type="SAM" id="MobiDB-lite"/>
    </source>
</evidence>
<evidence type="ECO:0000256" key="5">
    <source>
        <dbReference type="ARBA" id="ARBA00023001"/>
    </source>
</evidence>
<feature type="chain" id="PRO_5040161935" description="Glucanase" evidence="11">
    <location>
        <begin position="20"/>
        <end position="452"/>
    </location>
</feature>
<evidence type="ECO:0000256" key="4">
    <source>
        <dbReference type="ARBA" id="ARBA00022801"/>
    </source>
</evidence>
<dbReference type="RefSeq" id="XP_047765310.1">
    <property type="nucleotide sequence ID" value="XM_047910194.1"/>
</dbReference>
<reference evidence="12" key="2">
    <citation type="journal article" date="2022" name="Microb. Genom.">
        <title>A chromosome-scale genome assembly of the tomato pathogen Cladosporium fulvum reveals a compartmentalized genome architecture and the presence of a dispensable chromosome.</title>
        <authorList>
            <person name="Zaccaron A.Z."/>
            <person name="Chen L.H."/>
            <person name="Samaras A."/>
            <person name="Stergiopoulos I."/>
        </authorList>
    </citation>
    <scope>NUCLEOTIDE SEQUENCE</scope>
    <source>
        <strain evidence="12">Race5_Kim</strain>
    </source>
</reference>
<evidence type="ECO:0000256" key="11">
    <source>
        <dbReference type="SAM" id="SignalP"/>
    </source>
</evidence>
<evidence type="ECO:0000256" key="1">
    <source>
        <dbReference type="ARBA" id="ARBA00001641"/>
    </source>
</evidence>
<feature type="signal peptide" evidence="11">
    <location>
        <begin position="1"/>
        <end position="19"/>
    </location>
</feature>
<reference evidence="12" key="1">
    <citation type="submission" date="2021-12" db="EMBL/GenBank/DDBJ databases">
        <authorList>
            <person name="Zaccaron A."/>
            <person name="Stergiopoulos I."/>
        </authorList>
    </citation>
    <scope>NUCLEOTIDE SEQUENCE</scope>
    <source>
        <strain evidence="12">Race5_Kim</strain>
    </source>
</reference>
<evidence type="ECO:0000256" key="9">
    <source>
        <dbReference type="RuleBase" id="RU361164"/>
    </source>
</evidence>
<dbReference type="OMA" id="CGFNGAL"/>
<evidence type="ECO:0000313" key="12">
    <source>
        <dbReference type="EMBL" id="UJO20944.1"/>
    </source>
</evidence>
<dbReference type="PRINTS" id="PR00734">
    <property type="entry name" value="GLHYDRLASE7"/>
</dbReference>
<gene>
    <name evidence="12" type="ORF">CLAFUR5_11046</name>
</gene>
<protein>
    <recommendedName>
        <fullName evidence="9">Glucanase</fullName>
        <ecNumber evidence="9">3.2.1.-</ecNumber>
    </recommendedName>
</protein>
<dbReference type="GeneID" id="71990924"/>
<dbReference type="SUPFAM" id="SSF49899">
    <property type="entry name" value="Concanavalin A-like lectins/glucanases"/>
    <property type="match status" value="1"/>
</dbReference>
<dbReference type="PANTHER" id="PTHR33753:SF2">
    <property type="entry name" value="GLYCOSIDE HYDROLASE FAMILY 7 PROTEIN"/>
    <property type="match status" value="1"/>
</dbReference>
<keyword evidence="3 11" id="KW-0732">Signal</keyword>
<evidence type="ECO:0000256" key="6">
    <source>
        <dbReference type="ARBA" id="ARBA00023277"/>
    </source>
</evidence>
<comment type="similarity">
    <text evidence="2 9">Belongs to the glycosyl hydrolase 7 (cellulase C) family.</text>
</comment>
<dbReference type="InterPro" id="IPR013320">
    <property type="entry name" value="ConA-like_dom_sf"/>
</dbReference>
<dbReference type="GO" id="GO:0016162">
    <property type="term" value="F:cellulose 1,4-beta-cellobiosidase activity"/>
    <property type="evidence" value="ECO:0007669"/>
    <property type="project" value="UniProtKB-EC"/>
</dbReference>
<dbReference type="GO" id="GO:0030245">
    <property type="term" value="P:cellulose catabolic process"/>
    <property type="evidence" value="ECO:0007669"/>
    <property type="project" value="UniProtKB-KW"/>
</dbReference>
<dbReference type="InterPro" id="IPR001722">
    <property type="entry name" value="Glyco_hydro_7"/>
</dbReference>
<evidence type="ECO:0000256" key="7">
    <source>
        <dbReference type="ARBA" id="ARBA00023295"/>
    </source>
</evidence>
<comment type="catalytic activity">
    <reaction evidence="1">
        <text>Hydrolysis of (1-&gt;4)-beta-D-glucosidic linkages in cellulose and cellotetraose, releasing cellobiose from the non-reducing ends of the chains.</text>
        <dbReference type="EC" id="3.2.1.91"/>
    </reaction>
</comment>
<evidence type="ECO:0000256" key="3">
    <source>
        <dbReference type="ARBA" id="ARBA00022729"/>
    </source>
</evidence>
<dbReference type="OrthoDB" id="412382at2759"/>
<evidence type="ECO:0000313" key="13">
    <source>
        <dbReference type="Proteomes" id="UP000756132"/>
    </source>
</evidence>
<sequence>MMLSFAALATLALIAPAYAQQVGTNTPENHPPVSYQKCTASGCTTVNTQVVLDANWRWLHSTSGYTNCYTGNTWDTSLCPDATTCANNCALDGADYPGTYGITTSGGNSLNLKFKTGSNVGSRVYLINGNQYEMFKLKNMEFTFDVDVSNLPCGLNGALYFVKMDADGGLSKYPTNKAGAKYGTGYCDAQCPQDLKFIGGKANVNGWIPSNGDPNSGTGPTGSCCTEMDIWEANSISNAVTPHPCTTDGPCTSSSTCGVGGERYSSYCDKDGCDFNPYRWGNKTFYGTSGIVNSKSKITVVTQFITNDNTATGTLTAIRRLYVQNGKVIQQANTNIPGMTSTNEITDSFCKQTKSLTGDTDKFSSAGGLAAVSKVMDAGMVLVMSIWDDHAASMHWLDSTYPENASPSQIGAARGPCPTTGGSPKDVEAQYPNSNVIFSNIKFGSIGSTYPH</sequence>
<dbReference type="CDD" id="cd07999">
    <property type="entry name" value="GH7_CBH_EG"/>
    <property type="match status" value="1"/>
</dbReference>
<name>A0A9Q8PEF6_PASFU</name>
<keyword evidence="6" id="KW-0119">Carbohydrate metabolism</keyword>
<feature type="region of interest" description="Disordered" evidence="10">
    <location>
        <begin position="405"/>
        <end position="424"/>
    </location>
</feature>
<keyword evidence="4 9" id="KW-0378">Hydrolase</keyword>
<keyword evidence="13" id="KW-1185">Reference proteome</keyword>
<evidence type="ECO:0000256" key="8">
    <source>
        <dbReference type="ARBA" id="ARBA00023326"/>
    </source>
</evidence>
<accession>A0A9Q8PEF6</accession>
<keyword evidence="8 9" id="KW-0624">Polysaccharide degradation</keyword>
<dbReference type="Gene3D" id="2.70.100.10">
    <property type="entry name" value="Glycoside hydrolase, family 7, domain"/>
    <property type="match status" value="1"/>
</dbReference>
<dbReference type="EC" id="3.2.1.-" evidence="9"/>
<dbReference type="InterPro" id="IPR037019">
    <property type="entry name" value="Glyco_hydro_7_sf"/>
</dbReference>
<dbReference type="Proteomes" id="UP000756132">
    <property type="component" value="Chromosome 8"/>
</dbReference>
<evidence type="ECO:0000256" key="2">
    <source>
        <dbReference type="ARBA" id="ARBA00006044"/>
    </source>
</evidence>
<dbReference type="FunFam" id="2.70.100.10:FF:000001">
    <property type="entry name" value="Glucanase"/>
    <property type="match status" value="1"/>
</dbReference>